<dbReference type="Proteomes" id="UP000186551">
    <property type="component" value="Unassembled WGS sequence"/>
</dbReference>
<accession>A0A1Q5PDU8</accession>
<dbReference type="EMBL" id="LVWA01000005">
    <property type="protein sequence ID" value="OKL40387.1"/>
    <property type="molecule type" value="Genomic_DNA"/>
</dbReference>
<comment type="caution">
    <text evidence="1">The sequence shown here is derived from an EMBL/GenBank/DDBJ whole genome shotgun (WGS) entry which is preliminary data.</text>
</comment>
<dbReference type="AlphaFoldDB" id="A0A1Q5PDU8"/>
<reference evidence="1 2" key="1">
    <citation type="submission" date="2016-03" db="EMBL/GenBank/DDBJ databases">
        <title>Genome sequence of Pontibacter sp. nov., of the family cytophagaceae, isolated from marine sediment of the Yellow Sea, China.</title>
        <authorList>
            <person name="Zhang G."/>
            <person name="Zhang R."/>
        </authorList>
    </citation>
    <scope>NUCLEOTIDE SEQUENCE [LARGE SCALE GENOMIC DNA]</scope>
    <source>
        <strain evidence="1 2">S10-8</strain>
    </source>
</reference>
<gene>
    <name evidence="1" type="ORF">A3841_18920</name>
</gene>
<protein>
    <submittedName>
        <fullName evidence="1">Uncharacterized protein</fullName>
    </submittedName>
</protein>
<sequence length="71" mass="8194">MKLGLGRAFFKQAQKPYPVPDKDPLLLFLYAEQLTNFFSDKSGIIYSCYTPKTRQAYNSFNCGIIPEFTFI</sequence>
<keyword evidence="2" id="KW-1185">Reference proteome</keyword>
<name>A0A1Q5PDU8_9BACT</name>
<proteinExistence type="predicted"/>
<organism evidence="1 2">
    <name type="scientific">Pontibacter flavimaris</name>
    <dbReference type="NCBI Taxonomy" id="1797110"/>
    <lineage>
        <taxon>Bacteria</taxon>
        <taxon>Pseudomonadati</taxon>
        <taxon>Bacteroidota</taxon>
        <taxon>Cytophagia</taxon>
        <taxon>Cytophagales</taxon>
        <taxon>Hymenobacteraceae</taxon>
        <taxon>Pontibacter</taxon>
    </lineage>
</organism>
<evidence type="ECO:0000313" key="1">
    <source>
        <dbReference type="EMBL" id="OKL40387.1"/>
    </source>
</evidence>
<evidence type="ECO:0000313" key="2">
    <source>
        <dbReference type="Proteomes" id="UP000186551"/>
    </source>
</evidence>